<feature type="domain" description="HTH CENPB-type" evidence="3">
    <location>
        <begin position="68"/>
        <end position="104"/>
    </location>
</feature>
<dbReference type="InterPro" id="IPR004875">
    <property type="entry name" value="DDE_SF_endonuclease_dom"/>
</dbReference>
<dbReference type="InterPro" id="IPR050863">
    <property type="entry name" value="CenT-Element_Derived"/>
</dbReference>
<reference evidence="4" key="1">
    <citation type="submission" date="2021-06" db="EMBL/GenBank/DDBJ databases">
        <authorList>
            <person name="Kallberg Y."/>
            <person name="Tangrot J."/>
            <person name="Rosling A."/>
        </authorList>
    </citation>
    <scope>NUCLEOTIDE SEQUENCE</scope>
    <source>
        <strain evidence="4">MA453B</strain>
    </source>
</reference>
<gene>
    <name evidence="4" type="ORF">DERYTH_LOCUS2325</name>
</gene>
<dbReference type="GO" id="GO:0003677">
    <property type="term" value="F:DNA binding"/>
    <property type="evidence" value="ECO:0007669"/>
    <property type="project" value="UniProtKB-KW"/>
</dbReference>
<dbReference type="EMBL" id="CAJVPY010000728">
    <property type="protein sequence ID" value="CAG8489193.1"/>
    <property type="molecule type" value="Genomic_DNA"/>
</dbReference>
<dbReference type="PANTHER" id="PTHR19303">
    <property type="entry name" value="TRANSPOSON"/>
    <property type="match status" value="1"/>
</dbReference>
<evidence type="ECO:0000259" key="2">
    <source>
        <dbReference type="Pfam" id="PF03184"/>
    </source>
</evidence>
<dbReference type="Gene3D" id="1.10.10.60">
    <property type="entry name" value="Homeodomain-like"/>
    <property type="match status" value="2"/>
</dbReference>
<dbReference type="PANTHER" id="PTHR19303:SF73">
    <property type="entry name" value="PROTEIN PDC2"/>
    <property type="match status" value="1"/>
</dbReference>
<evidence type="ECO:0000313" key="4">
    <source>
        <dbReference type="EMBL" id="CAG8489193.1"/>
    </source>
</evidence>
<evidence type="ECO:0000313" key="5">
    <source>
        <dbReference type="Proteomes" id="UP000789405"/>
    </source>
</evidence>
<proteinExistence type="predicted"/>
<dbReference type="Pfam" id="PF03221">
    <property type="entry name" value="HTH_Tnp_Tc5"/>
    <property type="match status" value="1"/>
</dbReference>
<protein>
    <submittedName>
        <fullName evidence="4">2143_t:CDS:1</fullName>
    </submittedName>
</protein>
<accession>A0A9N8WPC8</accession>
<dbReference type="Pfam" id="PF03184">
    <property type="entry name" value="DDE_1"/>
    <property type="match status" value="1"/>
</dbReference>
<comment type="caution">
    <text evidence="4">The sequence shown here is derived from an EMBL/GenBank/DDBJ whole genome shotgun (WGS) entry which is preliminary data.</text>
</comment>
<dbReference type="AlphaFoldDB" id="A0A9N8WPC8"/>
<sequence length="409" mass="47452">MSSKKQKNTLNNEQRKEVIEFKDKNPNISHVDLATWVKNKFNLEVHPTTIGRLVKNKDDIGDNPTKKRQKHKTFAKILKIPNDNLKFSHGWLFKFKRRHGLEQIKKHGEDSSVDDNVVAIAVPQLKEILKEYSLKDIYNMDETGLFYRLPTHGASNISNATSSVPHMGQVILLVDNAKCHFSSNLNLRNTTTHYLPPNTTSRLQPLDADIIMSFKHRYKNYFIKWLLDQYESVKDDKLNVLNAIKFVIQAWKEVSSETVRNCFQHTEILPVQNNEYEEPINDDDDYELMEEMKIDIELLNFRNAMDLEVYINYPEEKDTSEVLNDQEIVTLVTNVEATEDLGEGDNSEEDEDDSKEISMITHHEALNAIEVLEQYLMQQDLSDKARLEHDQALLNLQKGAENAEQILLR</sequence>
<feature type="domain" description="DDE-1" evidence="2">
    <location>
        <begin position="169"/>
        <end position="263"/>
    </location>
</feature>
<keyword evidence="5" id="KW-1185">Reference proteome</keyword>
<dbReference type="OrthoDB" id="2433378at2759"/>
<name>A0A9N8WPC8_9GLOM</name>
<evidence type="ECO:0000256" key="1">
    <source>
        <dbReference type="ARBA" id="ARBA00023125"/>
    </source>
</evidence>
<dbReference type="GO" id="GO:0005634">
    <property type="term" value="C:nucleus"/>
    <property type="evidence" value="ECO:0007669"/>
    <property type="project" value="TreeGrafter"/>
</dbReference>
<organism evidence="4 5">
    <name type="scientific">Dentiscutata erythropus</name>
    <dbReference type="NCBI Taxonomy" id="1348616"/>
    <lineage>
        <taxon>Eukaryota</taxon>
        <taxon>Fungi</taxon>
        <taxon>Fungi incertae sedis</taxon>
        <taxon>Mucoromycota</taxon>
        <taxon>Glomeromycotina</taxon>
        <taxon>Glomeromycetes</taxon>
        <taxon>Diversisporales</taxon>
        <taxon>Gigasporaceae</taxon>
        <taxon>Dentiscutata</taxon>
    </lineage>
</organism>
<dbReference type="InterPro" id="IPR006600">
    <property type="entry name" value="HTH_CenpB_DNA-bd_dom"/>
</dbReference>
<keyword evidence="1" id="KW-0238">DNA-binding</keyword>
<dbReference type="Proteomes" id="UP000789405">
    <property type="component" value="Unassembled WGS sequence"/>
</dbReference>
<evidence type="ECO:0000259" key="3">
    <source>
        <dbReference type="Pfam" id="PF03221"/>
    </source>
</evidence>